<feature type="transmembrane region" description="Helical" evidence="5">
    <location>
        <begin position="59"/>
        <end position="81"/>
    </location>
</feature>
<keyword evidence="2" id="KW-0479">Metal-binding</keyword>
<keyword evidence="3" id="KW-0378">Hydrolase</keyword>
<dbReference type="GO" id="GO:0008758">
    <property type="term" value="F:UDP-2,3-diacylglucosamine hydrolase activity"/>
    <property type="evidence" value="ECO:0007669"/>
    <property type="project" value="TreeGrafter"/>
</dbReference>
<dbReference type="PANTHER" id="PTHR31302:SF31">
    <property type="entry name" value="PHOSPHODIESTERASE YAEI"/>
    <property type="match status" value="1"/>
</dbReference>
<keyword evidence="5" id="KW-0472">Membrane</keyword>
<dbReference type="RefSeq" id="WP_084429915.1">
    <property type="nucleotide sequence ID" value="NZ_FWXV01000005.1"/>
</dbReference>
<dbReference type="FunFam" id="3.60.21.10:FF:000028">
    <property type="entry name" value="Putative metallophosphoesterase"/>
    <property type="match status" value="1"/>
</dbReference>
<dbReference type="EMBL" id="FWXV01000005">
    <property type="protein sequence ID" value="SMD17658.1"/>
    <property type="molecule type" value="Genomic_DNA"/>
</dbReference>
<feature type="domain" description="Calcineurin-like phosphoesterase" evidence="6">
    <location>
        <begin position="161"/>
        <end position="327"/>
    </location>
</feature>
<organism evidence="7 8">
    <name type="scientific">Kibdelosporangium aridum</name>
    <dbReference type="NCBI Taxonomy" id="2030"/>
    <lineage>
        <taxon>Bacteria</taxon>
        <taxon>Bacillati</taxon>
        <taxon>Actinomycetota</taxon>
        <taxon>Actinomycetes</taxon>
        <taxon>Pseudonocardiales</taxon>
        <taxon>Pseudonocardiaceae</taxon>
        <taxon>Kibdelosporangium</taxon>
    </lineage>
</organism>
<evidence type="ECO:0000313" key="7">
    <source>
        <dbReference type="EMBL" id="SMD17658.1"/>
    </source>
</evidence>
<sequence length="383" mass="41448">MFFLLLGVPAALAHYYLWRRLVRDTTLKGSRGRLFGNVALPAAFVLMMAAFVLQRDVEFLAWPGFMWLALMFYLTLVLGVLEIPRLLVNRRVKAPVLVGADEPDAVPLPSRRVFIARSFAIASGITAGSIVGYGVSKALGAPEMTSVPVPIRRLDPALSGFRIAVVSDIHLGPLAGRGHTERIVRMINEQQPDLVAIVGDLVDGSVDRLGDAAAPLRDLVSKHGNFFVTGNHEYYSGFEPWLAELERLGVNPLRNERVAIERGGATLDLAGVNDVTGGQFDDGPDIARALSGRNTANPVVLLAHQPIQVETASKHGVDLQLSGHTHGGQMFPFHLAVPLQQPVTAGLEKIDDTWVYVTRGAGFWGPPVRVGAPPEISMIQLTT</sequence>
<dbReference type="GO" id="GO:0009245">
    <property type="term" value="P:lipid A biosynthetic process"/>
    <property type="evidence" value="ECO:0007669"/>
    <property type="project" value="TreeGrafter"/>
</dbReference>
<dbReference type="GO" id="GO:0016020">
    <property type="term" value="C:membrane"/>
    <property type="evidence" value="ECO:0007669"/>
    <property type="project" value="GOC"/>
</dbReference>
<accession>A0A1Y5XWF4</accession>
<dbReference type="CDD" id="cd07385">
    <property type="entry name" value="MPP_YkuE_C"/>
    <property type="match status" value="1"/>
</dbReference>
<dbReference type="InterPro" id="IPR004843">
    <property type="entry name" value="Calcineurin-like_PHP"/>
</dbReference>
<dbReference type="AlphaFoldDB" id="A0A1Y5XWF4"/>
<evidence type="ECO:0000259" key="6">
    <source>
        <dbReference type="Pfam" id="PF00149"/>
    </source>
</evidence>
<dbReference type="Pfam" id="PF00149">
    <property type="entry name" value="Metallophos"/>
    <property type="match status" value="1"/>
</dbReference>
<dbReference type="InterPro" id="IPR029052">
    <property type="entry name" value="Metallo-depent_PP-like"/>
</dbReference>
<dbReference type="GO" id="GO:0046872">
    <property type="term" value="F:metal ion binding"/>
    <property type="evidence" value="ECO:0007669"/>
    <property type="project" value="UniProtKB-KW"/>
</dbReference>
<dbReference type="PANTHER" id="PTHR31302">
    <property type="entry name" value="TRANSMEMBRANE PROTEIN WITH METALLOPHOSPHOESTERASE DOMAIN-RELATED"/>
    <property type="match status" value="1"/>
</dbReference>
<reference evidence="7 8" key="1">
    <citation type="submission" date="2017-04" db="EMBL/GenBank/DDBJ databases">
        <authorList>
            <person name="Afonso C.L."/>
            <person name="Miller P.J."/>
            <person name="Scott M.A."/>
            <person name="Spackman E."/>
            <person name="Goraichik I."/>
            <person name="Dimitrov K.M."/>
            <person name="Suarez D.L."/>
            <person name="Swayne D.E."/>
        </authorList>
    </citation>
    <scope>NUCLEOTIDE SEQUENCE [LARGE SCALE GENOMIC DNA]</scope>
    <source>
        <strain evidence="7 8">DSM 43828</strain>
    </source>
</reference>
<feature type="transmembrane region" description="Helical" evidence="5">
    <location>
        <begin position="6"/>
        <end position="22"/>
    </location>
</feature>
<feature type="transmembrane region" description="Helical" evidence="5">
    <location>
        <begin position="34"/>
        <end position="53"/>
    </location>
</feature>
<comment type="similarity">
    <text evidence="4">Belongs to the metallophosphoesterase superfamily.</text>
</comment>
<name>A0A1Y5XWF4_KIBAR</name>
<evidence type="ECO:0000313" key="8">
    <source>
        <dbReference type="Proteomes" id="UP000192674"/>
    </source>
</evidence>
<proteinExistence type="inferred from homology"/>
<dbReference type="OrthoDB" id="9780884at2"/>
<protein>
    <recommendedName>
        <fullName evidence="6">Calcineurin-like phosphoesterase domain-containing protein</fullName>
    </recommendedName>
</protein>
<dbReference type="SUPFAM" id="SSF56300">
    <property type="entry name" value="Metallo-dependent phosphatases"/>
    <property type="match status" value="1"/>
</dbReference>
<evidence type="ECO:0000256" key="1">
    <source>
        <dbReference type="ARBA" id="ARBA00001968"/>
    </source>
</evidence>
<gene>
    <name evidence="7" type="ORF">SAMN05661093_05603</name>
</gene>
<dbReference type="InterPro" id="IPR051158">
    <property type="entry name" value="Metallophosphoesterase_sf"/>
</dbReference>
<dbReference type="Gene3D" id="3.60.21.10">
    <property type="match status" value="1"/>
</dbReference>
<evidence type="ECO:0000256" key="3">
    <source>
        <dbReference type="ARBA" id="ARBA00022801"/>
    </source>
</evidence>
<comment type="cofactor">
    <cofactor evidence="1">
        <name>a divalent metal cation</name>
        <dbReference type="ChEBI" id="CHEBI:60240"/>
    </cofactor>
</comment>
<evidence type="ECO:0000256" key="2">
    <source>
        <dbReference type="ARBA" id="ARBA00022723"/>
    </source>
</evidence>
<dbReference type="Proteomes" id="UP000192674">
    <property type="component" value="Unassembled WGS sequence"/>
</dbReference>
<evidence type="ECO:0000256" key="4">
    <source>
        <dbReference type="ARBA" id="ARBA00061089"/>
    </source>
</evidence>
<keyword evidence="8" id="KW-1185">Reference proteome</keyword>
<evidence type="ECO:0000256" key="5">
    <source>
        <dbReference type="SAM" id="Phobius"/>
    </source>
</evidence>
<keyword evidence="5" id="KW-0812">Transmembrane</keyword>
<keyword evidence="5" id="KW-1133">Transmembrane helix</keyword>